<evidence type="ECO:0000256" key="1">
    <source>
        <dbReference type="ARBA" id="ARBA00006739"/>
    </source>
</evidence>
<dbReference type="InterPro" id="IPR029044">
    <property type="entry name" value="Nucleotide-diphossugar_trans"/>
</dbReference>
<comment type="subcellular location">
    <subcellularLocation>
        <location evidence="6">Endoplasmic reticulum</location>
    </subcellularLocation>
</comment>
<dbReference type="PANTHER" id="PTHR43398">
    <property type="entry name" value="DOLICHOL-PHOSPHATE MANNOSYLTRANSFERASE SUBUNIT 1"/>
    <property type="match status" value="1"/>
</dbReference>
<dbReference type="GO" id="GO:0035269">
    <property type="term" value="P:protein O-linked glycosylation via mannose"/>
    <property type="evidence" value="ECO:0007669"/>
    <property type="project" value="TreeGrafter"/>
</dbReference>
<comment type="similarity">
    <text evidence="1 6">Belongs to the glycosyltransferase 2 family.</text>
</comment>
<dbReference type="GO" id="GO:0005789">
    <property type="term" value="C:endoplasmic reticulum membrane"/>
    <property type="evidence" value="ECO:0007669"/>
    <property type="project" value="TreeGrafter"/>
</dbReference>
<dbReference type="GO" id="GO:0005762">
    <property type="term" value="C:mitochondrial large ribosomal subunit"/>
    <property type="evidence" value="ECO:0007669"/>
    <property type="project" value="InterPro"/>
</dbReference>
<gene>
    <name evidence="8" type="ORF">HPLM_LOCUS4763</name>
</gene>
<dbReference type="WBParaSite" id="HPLM_0000477101-mRNA-1">
    <property type="protein sequence ID" value="HPLM_0000477101-mRNA-1"/>
    <property type="gene ID" value="HPLM_0000477101"/>
</dbReference>
<dbReference type="AlphaFoldDB" id="A0A0N4W4F7"/>
<dbReference type="EC" id="2.4.1.83" evidence="2 6"/>
<dbReference type="Pfam" id="PF09776">
    <property type="entry name" value="Mitoc_L55"/>
    <property type="match status" value="1"/>
</dbReference>
<dbReference type="InterPro" id="IPR018615">
    <property type="entry name" value="Ribosomal_mL55"/>
</dbReference>
<keyword evidence="5 6" id="KW-0808">Transferase</keyword>
<dbReference type="STRING" id="6290.A0A0N4W4F7"/>
<keyword evidence="4 6" id="KW-0328">Glycosyltransferase</keyword>
<evidence type="ECO:0000313" key="9">
    <source>
        <dbReference type="Proteomes" id="UP000268014"/>
    </source>
</evidence>
<dbReference type="Proteomes" id="UP000268014">
    <property type="component" value="Unassembled WGS sequence"/>
</dbReference>
<proteinExistence type="inferred from homology"/>
<reference evidence="8 9" key="2">
    <citation type="submission" date="2018-11" db="EMBL/GenBank/DDBJ databases">
        <authorList>
            <consortium name="Pathogen Informatics"/>
        </authorList>
    </citation>
    <scope>NUCLEOTIDE SEQUENCE [LARGE SCALE GENOMIC DNA]</scope>
    <source>
        <strain evidence="8 9">MHpl1</strain>
    </source>
</reference>
<dbReference type="Pfam" id="PF00535">
    <property type="entry name" value="Glycos_transf_2"/>
    <property type="match status" value="1"/>
</dbReference>
<feature type="domain" description="Glycosyltransferase 2-like" evidence="7">
    <location>
        <begin position="148"/>
        <end position="315"/>
    </location>
</feature>
<dbReference type="GO" id="GO:0006488">
    <property type="term" value="P:dolichol-linked oligosaccharide biosynthetic process"/>
    <property type="evidence" value="ECO:0007669"/>
    <property type="project" value="TreeGrafter"/>
</dbReference>
<keyword evidence="6" id="KW-0256">Endoplasmic reticulum</keyword>
<dbReference type="InterPro" id="IPR001173">
    <property type="entry name" value="Glyco_trans_2-like"/>
</dbReference>
<evidence type="ECO:0000256" key="6">
    <source>
        <dbReference type="RuleBase" id="RU365083"/>
    </source>
</evidence>
<evidence type="ECO:0000256" key="2">
    <source>
        <dbReference type="ARBA" id="ARBA00012704"/>
    </source>
</evidence>
<dbReference type="FunFam" id="3.90.550.10:FF:000082">
    <property type="entry name" value="Dolichol-phosphate mannosyltransferase subunit 1"/>
    <property type="match status" value="1"/>
</dbReference>
<dbReference type="PANTHER" id="PTHR43398:SF1">
    <property type="entry name" value="DOLICHOL-PHOSPHATE MANNOSYLTRANSFERASE SUBUNIT 1"/>
    <property type="match status" value="1"/>
</dbReference>
<evidence type="ECO:0000256" key="3">
    <source>
        <dbReference type="ARBA" id="ARBA00014858"/>
    </source>
</evidence>
<evidence type="ECO:0000313" key="8">
    <source>
        <dbReference type="EMBL" id="VDO23960.1"/>
    </source>
</evidence>
<evidence type="ECO:0000256" key="5">
    <source>
        <dbReference type="ARBA" id="ARBA00022679"/>
    </source>
</evidence>
<dbReference type="GO" id="GO:0006506">
    <property type="term" value="P:GPI anchor biosynthetic process"/>
    <property type="evidence" value="ECO:0007669"/>
    <property type="project" value="TreeGrafter"/>
</dbReference>
<dbReference type="UniPathway" id="UPA00378"/>
<evidence type="ECO:0000256" key="4">
    <source>
        <dbReference type="ARBA" id="ARBA00022676"/>
    </source>
</evidence>
<dbReference type="CDD" id="cd06442">
    <property type="entry name" value="DPM1_like"/>
    <property type="match status" value="1"/>
</dbReference>
<reference evidence="10" key="1">
    <citation type="submission" date="2017-02" db="UniProtKB">
        <authorList>
            <consortium name="WormBaseParasite"/>
        </authorList>
    </citation>
    <scope>IDENTIFICATION</scope>
</reference>
<dbReference type="GO" id="GO:0004582">
    <property type="term" value="F:dolichyl-phosphate beta-D-mannosyltransferase activity"/>
    <property type="evidence" value="ECO:0007669"/>
    <property type="project" value="UniProtKB-UniRule"/>
</dbReference>
<evidence type="ECO:0000259" key="7">
    <source>
        <dbReference type="Pfam" id="PF00535"/>
    </source>
</evidence>
<evidence type="ECO:0000313" key="10">
    <source>
        <dbReference type="WBParaSite" id="HPLM_0000477101-mRNA-1"/>
    </source>
</evidence>
<comment type="catalytic activity">
    <reaction evidence="6">
        <text>a di-trans,poly-cis-dolichyl phosphate + GDP-alpha-D-mannose = a di-trans,poly-cis-dolichyl beta-D-mannosyl phosphate + GDP</text>
        <dbReference type="Rhea" id="RHEA:21184"/>
        <dbReference type="Rhea" id="RHEA-COMP:19498"/>
        <dbReference type="Rhea" id="RHEA-COMP:19501"/>
        <dbReference type="ChEBI" id="CHEBI:57527"/>
        <dbReference type="ChEBI" id="CHEBI:57683"/>
        <dbReference type="ChEBI" id="CHEBI:58189"/>
        <dbReference type="ChEBI" id="CHEBI:58211"/>
    </reaction>
</comment>
<comment type="pathway">
    <text evidence="6">Protein modification; protein glycosylation.</text>
</comment>
<organism evidence="10">
    <name type="scientific">Haemonchus placei</name>
    <name type="common">Barber's pole worm</name>
    <dbReference type="NCBI Taxonomy" id="6290"/>
    <lineage>
        <taxon>Eukaryota</taxon>
        <taxon>Metazoa</taxon>
        <taxon>Ecdysozoa</taxon>
        <taxon>Nematoda</taxon>
        <taxon>Chromadorea</taxon>
        <taxon>Rhabditida</taxon>
        <taxon>Rhabditina</taxon>
        <taxon>Rhabditomorpha</taxon>
        <taxon>Strongyloidea</taxon>
        <taxon>Trichostrongylidae</taxon>
        <taxon>Haemonchus</taxon>
    </lineage>
</organism>
<dbReference type="SUPFAM" id="SSF53448">
    <property type="entry name" value="Nucleotide-diphospho-sugar transferases"/>
    <property type="match status" value="1"/>
</dbReference>
<dbReference type="OrthoDB" id="2603at2759"/>
<dbReference type="InterPro" id="IPR039528">
    <property type="entry name" value="DPM1-like"/>
</dbReference>
<protein>
    <recommendedName>
        <fullName evidence="3 6">Dolichol-phosphate mannosyltransferase subunit 1</fullName>
        <ecNumber evidence="2 6">2.4.1.83</ecNumber>
    </recommendedName>
</protein>
<sequence length="379" mass="43402">MILASRFAPSRSRLLIRLLTASSDISSLVQGRGNAWRACLGKISRSQYLRHYPVTLIRPDGSALEVRYLEPREVVQLPVDLNALTEEEKRLRLAARKPKTRKIVQESIDDNFDPNEYMKFWSSSTKPLGTPIRKDKKIRCRHMTPEYTILLPTYNERENLPICVWLLEKYLKDVNYEVIVIDDASPDGTQNVAERLRHEYGENKIVLKPREGKLGLGTAYIHGLKYARGNFIILMDADLSHHPKFIPEMIELQKSINLDIVTGTRYALGGGVHGWDRKRKTISKGANFLAQFLLNPGVSDLTGSFRLYRKEVLACLINKSVSKGYVFQMEMMFRASKKGYKIGEVPISFVDRCFGESKLGSQEIIDYVKGLMYLFFFVN</sequence>
<dbReference type="OMA" id="KCFRREV"/>
<comment type="subunit">
    <text evidence="6">Component of the dolichol-phosphate mannose (DPM) synthase complex.</text>
</comment>
<comment type="function">
    <text evidence="6">Transfers mannose from GDP-mannose to dolichol monophosphate to form dolichol phosphate mannose (Dol-P-Man) which is the mannosyl donor in pathways leading to N-glycosylation, glycosyl phosphatidylinositol membrane anchoring, and O-mannosylation of proteins.</text>
</comment>
<accession>A0A0N4W4F7</accession>
<dbReference type="Gene3D" id="3.90.550.10">
    <property type="entry name" value="Spore Coat Polysaccharide Biosynthesis Protein SpsA, Chain A"/>
    <property type="match status" value="1"/>
</dbReference>
<dbReference type="GO" id="GO:0003735">
    <property type="term" value="F:structural constituent of ribosome"/>
    <property type="evidence" value="ECO:0007669"/>
    <property type="project" value="InterPro"/>
</dbReference>
<dbReference type="EMBL" id="UZAF01016247">
    <property type="protein sequence ID" value="VDO23960.1"/>
    <property type="molecule type" value="Genomic_DNA"/>
</dbReference>
<keyword evidence="9" id="KW-1185">Reference proteome</keyword>
<name>A0A0N4W4F7_HAEPC</name>
<dbReference type="Gene3D" id="6.20.130.20">
    <property type="entry name" value="Mitochondrial ribosomal protein L55"/>
    <property type="match status" value="1"/>
</dbReference>
<dbReference type="InterPro" id="IPR044884">
    <property type="entry name" value="Ribosomal_mL55_sf"/>
</dbReference>